<dbReference type="Proteomes" id="UP000198034">
    <property type="component" value="Unassembled WGS sequence"/>
</dbReference>
<gene>
    <name evidence="1" type="ORF">BWK62_08600</name>
</gene>
<organism evidence="1 2">
    <name type="scientific">Flavobacterium columnare</name>
    <dbReference type="NCBI Taxonomy" id="996"/>
    <lineage>
        <taxon>Bacteria</taxon>
        <taxon>Pseudomonadati</taxon>
        <taxon>Bacteroidota</taxon>
        <taxon>Flavobacteriia</taxon>
        <taxon>Flavobacteriales</taxon>
        <taxon>Flavobacteriaceae</taxon>
        <taxon>Flavobacterium</taxon>
    </lineage>
</organism>
<evidence type="ECO:0000313" key="2">
    <source>
        <dbReference type="Proteomes" id="UP000198034"/>
    </source>
</evidence>
<protein>
    <submittedName>
        <fullName evidence="1">Uncharacterized protein</fullName>
    </submittedName>
</protein>
<sequence>MSETDEILKQAIIALGKKRKKFTLVVGTVKALEGDTCTVDDYEDVRLNAIIDDLNSQFTIYPKVDSKVVIARLDDSDAMFVIRVSEIEKVIIKINDQLLEFKDGAVTIQKGNQLFEMKDGKFTIKVGSVSLKSILDKGFDQLDKAIITTPSGPGQFSPADKLVFQDLKAKSNQILS</sequence>
<accession>A0A246GA94</accession>
<dbReference type="EMBL" id="MTCY01000022">
    <property type="protein sequence ID" value="OWP76838.1"/>
    <property type="molecule type" value="Genomic_DNA"/>
</dbReference>
<name>A0A246GA94_9FLAO</name>
<dbReference type="AlphaFoldDB" id="A0A246GA94"/>
<proteinExistence type="predicted"/>
<comment type="caution">
    <text evidence="1">The sequence shown here is derived from an EMBL/GenBank/DDBJ whole genome shotgun (WGS) entry which is preliminary data.</text>
</comment>
<reference evidence="1 2" key="1">
    <citation type="journal article" date="2017" name="Infect. Genet. Evol.">
        <title>Comparative genome analysis of fish pathogen Flavobacterium columnare reveals extensive sequence diversity within the species.</title>
        <authorList>
            <person name="Kayansamruaj P."/>
            <person name="Dong H.T."/>
            <person name="Hirono I."/>
            <person name="Kondo H."/>
            <person name="Senapin S."/>
            <person name="Rodkhum C."/>
        </authorList>
    </citation>
    <scope>NUCLEOTIDE SEQUENCE [LARGE SCALE GENOMIC DNA]</scope>
    <source>
        <strain evidence="1 2">1214</strain>
    </source>
</reference>
<evidence type="ECO:0000313" key="1">
    <source>
        <dbReference type="EMBL" id="OWP76838.1"/>
    </source>
</evidence>